<dbReference type="AlphaFoldDB" id="A0A0Q9Z137"/>
<dbReference type="GO" id="GO:0016779">
    <property type="term" value="F:nucleotidyltransferase activity"/>
    <property type="evidence" value="ECO:0007669"/>
    <property type="project" value="UniProtKB-KW"/>
</dbReference>
<reference evidence="4" key="3">
    <citation type="submission" date="2021-06" db="EMBL/GenBank/DDBJ databases">
        <title>Genomic Description and Analysis of Intracellular Bacteria, Candidatus Berkiella cookevillensis and Candidatus Berkiella aquae.</title>
        <authorList>
            <person name="Kidane D.T."/>
            <person name="Mehari Y.T."/>
            <person name="Rice F.C."/>
            <person name="Arivett B.A."/>
            <person name="Farone A.L."/>
            <person name="Berk S.G."/>
            <person name="Farone M.B."/>
        </authorList>
    </citation>
    <scope>NUCLEOTIDE SEQUENCE</scope>
    <source>
        <strain evidence="4">HT99</strain>
    </source>
</reference>
<reference evidence="3" key="1">
    <citation type="submission" date="2015-09" db="EMBL/GenBank/DDBJ databases">
        <title>Draft Genome Sequences of Two Novel Amoeba-resistant Intranuclear Bacteria, Candidatus Berkiella cookevillensis and Candidatus Berkiella aquae.</title>
        <authorList>
            <person name="Mehari Y.T."/>
            <person name="Arivett B.A."/>
            <person name="Farone A.L."/>
            <person name="Gunderson J.H."/>
            <person name="Farone M.B."/>
        </authorList>
    </citation>
    <scope>NUCLEOTIDE SEQUENCE [LARGE SCALE GENOMIC DNA]</scope>
    <source>
        <strain evidence="3">HT99</strain>
    </source>
</reference>
<gene>
    <name evidence="3" type="primary">moeZ</name>
    <name evidence="3" type="ORF">HT99x_00614</name>
    <name evidence="4" type="ORF">HT99x_014270</name>
</gene>
<dbReference type="Gene3D" id="3.40.50.720">
    <property type="entry name" value="NAD(P)-binding Rossmann-like Domain"/>
    <property type="match status" value="1"/>
</dbReference>
<dbReference type="CDD" id="cd00757">
    <property type="entry name" value="ThiF_MoeB_HesA_family"/>
    <property type="match status" value="1"/>
</dbReference>
<dbReference type="InterPro" id="IPR000594">
    <property type="entry name" value="ThiF_NAD_FAD-bd"/>
</dbReference>
<dbReference type="PANTHER" id="PTHR10953">
    <property type="entry name" value="UBIQUITIN-ACTIVATING ENZYME E1"/>
    <property type="match status" value="1"/>
</dbReference>
<dbReference type="FunFam" id="3.40.50.720:FF:000080">
    <property type="entry name" value="Thiazole biosynthesis adenylyltransferase ThiF"/>
    <property type="match status" value="1"/>
</dbReference>
<dbReference type="SMART" id="SM00450">
    <property type="entry name" value="RHOD"/>
    <property type="match status" value="1"/>
</dbReference>
<dbReference type="EMBL" id="LKAJ02000001">
    <property type="protein sequence ID" value="MCS5712602.1"/>
    <property type="molecule type" value="Genomic_DNA"/>
</dbReference>
<dbReference type="InterPro" id="IPR035985">
    <property type="entry name" value="Ubiquitin-activating_enz"/>
</dbReference>
<dbReference type="GO" id="GO:0004792">
    <property type="term" value="F:thiosulfate-cyanide sulfurtransferase activity"/>
    <property type="evidence" value="ECO:0007669"/>
    <property type="project" value="TreeGrafter"/>
</dbReference>
<dbReference type="EMBL" id="LKAJ01000002">
    <property type="protein sequence ID" value="KRG22195.1"/>
    <property type="molecule type" value="Genomic_DNA"/>
</dbReference>
<dbReference type="InterPro" id="IPR045886">
    <property type="entry name" value="ThiF/MoeB/HesA"/>
</dbReference>
<dbReference type="OrthoDB" id="9804286at2"/>
<dbReference type="InterPro" id="IPR036873">
    <property type="entry name" value="Rhodanese-like_dom_sf"/>
</dbReference>
<comment type="caution">
    <text evidence="3">The sequence shown here is derived from an EMBL/GenBank/DDBJ whole genome shotgun (WGS) entry which is preliminary data.</text>
</comment>
<evidence type="ECO:0000256" key="1">
    <source>
        <dbReference type="ARBA" id="ARBA00009919"/>
    </source>
</evidence>
<feature type="domain" description="Rhodanese" evidence="2">
    <location>
        <begin position="279"/>
        <end position="361"/>
    </location>
</feature>
<dbReference type="Pfam" id="PF00581">
    <property type="entry name" value="Rhodanese"/>
    <property type="match status" value="1"/>
</dbReference>
<name>A0A0Q9Z137_9GAMM</name>
<dbReference type="Proteomes" id="UP000051497">
    <property type="component" value="Unassembled WGS sequence"/>
</dbReference>
<dbReference type="PROSITE" id="PS50206">
    <property type="entry name" value="RHODANESE_3"/>
    <property type="match status" value="1"/>
</dbReference>
<dbReference type="GO" id="GO:0008641">
    <property type="term" value="F:ubiquitin-like modifier activating enzyme activity"/>
    <property type="evidence" value="ECO:0007669"/>
    <property type="project" value="InterPro"/>
</dbReference>
<dbReference type="STRING" id="295108.HT99x_00614"/>
<dbReference type="RefSeq" id="WP_075065256.1">
    <property type="nucleotide sequence ID" value="NZ_LKAJ02000001.1"/>
</dbReference>
<evidence type="ECO:0000313" key="5">
    <source>
        <dbReference type="Proteomes" id="UP000051497"/>
    </source>
</evidence>
<keyword evidence="5" id="KW-1185">Reference proteome</keyword>
<dbReference type="GO" id="GO:0005829">
    <property type="term" value="C:cytosol"/>
    <property type="evidence" value="ECO:0007669"/>
    <property type="project" value="TreeGrafter"/>
</dbReference>
<keyword evidence="3" id="KW-0548">Nucleotidyltransferase</keyword>
<dbReference type="Pfam" id="PF00899">
    <property type="entry name" value="ThiF"/>
    <property type="match status" value="1"/>
</dbReference>
<sequence>MRYQRQIALPEMGQEGQLRLQQARILCVGAGGLGSPVLLYLAGAGVGRIGVMDADKVALHNLQRQVLYTEADVGKIKSTTAISHLLALNHDIRYDDFPEFIHHDNALERLSVYDFILDCTDSIQAKLLLNDACHQLQKPLISASVEAFRGQLITILPPNNGCLRCLFPELTQASMLTRCETSGVLGVVPGILGMHQALVVLKWILQLEEKGLGQVYHFDALSQRSANYQLEPNPSCILCTKKQNFATLWGKDLAAKGQLEKHMQSHQITVQELAQKLNNQESFFLLDVRNPDEHAQFNIGGHLVPLTLLPESLAQIPDDMPIVIYCRSGHRSQLALEFLQQQGFSDVKNLIGGVLAWQQAG</sequence>
<dbReference type="PANTHER" id="PTHR10953:SF102">
    <property type="entry name" value="ADENYLYLTRANSFERASE AND SULFURTRANSFERASE MOCS3"/>
    <property type="match status" value="1"/>
</dbReference>
<dbReference type="Gene3D" id="3.40.250.10">
    <property type="entry name" value="Rhodanese-like domain"/>
    <property type="match status" value="1"/>
</dbReference>
<protein>
    <submittedName>
        <fullName evidence="4">HesA/MoeB/ThiF family protein</fullName>
    </submittedName>
    <submittedName>
        <fullName evidence="3">Putative adenylyltransferase/sulfurtransferase MoeZ</fullName>
    </submittedName>
</protein>
<accession>A0A0Q9Z137</accession>
<dbReference type="SUPFAM" id="SSF69572">
    <property type="entry name" value="Activating enzymes of the ubiquitin-like proteins"/>
    <property type="match status" value="1"/>
</dbReference>
<dbReference type="CDD" id="cd00158">
    <property type="entry name" value="RHOD"/>
    <property type="match status" value="1"/>
</dbReference>
<evidence type="ECO:0000313" key="3">
    <source>
        <dbReference type="EMBL" id="KRG22195.1"/>
    </source>
</evidence>
<evidence type="ECO:0000259" key="2">
    <source>
        <dbReference type="PROSITE" id="PS50206"/>
    </source>
</evidence>
<evidence type="ECO:0000313" key="4">
    <source>
        <dbReference type="EMBL" id="MCS5712602.1"/>
    </source>
</evidence>
<reference evidence="4" key="2">
    <citation type="journal article" date="2016" name="Genome Announc.">
        <title>Draft Genome Sequences of Two Novel Amoeba-Resistant Intranuclear Bacteria, 'Candidatus Berkiella cookevillensis' and 'Candidatus Berkiella aquae'.</title>
        <authorList>
            <person name="Mehari Y.T."/>
            <person name="Arivett B.A."/>
            <person name="Farone A.L."/>
            <person name="Gunderson J.H."/>
            <person name="Farone M.B."/>
        </authorList>
    </citation>
    <scope>NUCLEOTIDE SEQUENCE</scope>
    <source>
        <strain evidence="4">HT99</strain>
    </source>
</reference>
<organism evidence="3">
    <name type="scientific">Candidatus Berkiella aquae</name>
    <dbReference type="NCBI Taxonomy" id="295108"/>
    <lineage>
        <taxon>Bacteria</taxon>
        <taxon>Pseudomonadati</taxon>
        <taxon>Pseudomonadota</taxon>
        <taxon>Gammaproteobacteria</taxon>
        <taxon>Candidatus Berkiellales</taxon>
        <taxon>Candidatus Berkiellaceae</taxon>
        <taxon>Candidatus Berkiella</taxon>
    </lineage>
</organism>
<dbReference type="InterPro" id="IPR001763">
    <property type="entry name" value="Rhodanese-like_dom"/>
</dbReference>
<dbReference type="GO" id="GO:0008146">
    <property type="term" value="F:sulfotransferase activity"/>
    <property type="evidence" value="ECO:0007669"/>
    <property type="project" value="TreeGrafter"/>
</dbReference>
<proteinExistence type="inferred from homology"/>
<keyword evidence="3" id="KW-0808">Transferase</keyword>
<comment type="similarity">
    <text evidence="1">Belongs to the HesA/MoeB/ThiF family.</text>
</comment>